<evidence type="ECO:0000313" key="2">
    <source>
        <dbReference type="EMBL" id="RLN27610.1"/>
    </source>
</evidence>
<feature type="compositionally biased region" description="Basic and acidic residues" evidence="1">
    <location>
        <begin position="37"/>
        <end position="49"/>
    </location>
</feature>
<name>A0A3L6ST21_PANMI</name>
<dbReference type="AlphaFoldDB" id="A0A3L6ST21"/>
<dbReference type="OrthoDB" id="658954at2759"/>
<dbReference type="Proteomes" id="UP000275267">
    <property type="component" value="Unassembled WGS sequence"/>
</dbReference>
<protein>
    <submittedName>
        <fullName evidence="2">Uncharacterized protein</fullName>
    </submittedName>
</protein>
<keyword evidence="3" id="KW-1185">Reference proteome</keyword>
<sequence>MRIGCARSIDSRGWEEPSTNPYKNRPPKRTCPPTPRWGKENSTEEKKINIDAAGLGDRSQPNRLQEETQIICPVGNGACRTAIPSEEADQDGPRRHPAAGHAVRGLPEPAGQFGLPLSRCLPLVARGPLRPELPAAHAARRGTLLLAGGPYRSCPRWWHVDLVDLAGAVARRTRTPLAESGAKELLTCGDLACLVGADDGIARVLDPATVAVTVLPHGLSEENKAGEGWGRRESFHVVAYAFGRVSSTGEYKLLRLVRLLRYTPGRGGGLMAEVLSLDGDARWRSRRSPPVLVAADRMDAMAVVNGIMYFLAVQIEQLPFVVNNSVSVQAGSIASFNLETEEWMPILRGSLNGRRRQGNAELMLQQEPPLLTLT</sequence>
<reference evidence="3" key="1">
    <citation type="journal article" date="2019" name="Nat. Commun.">
        <title>The genome of broomcorn millet.</title>
        <authorList>
            <person name="Zou C."/>
            <person name="Miki D."/>
            <person name="Li D."/>
            <person name="Tang Q."/>
            <person name="Xiao L."/>
            <person name="Rajput S."/>
            <person name="Deng P."/>
            <person name="Jia W."/>
            <person name="Huang R."/>
            <person name="Zhang M."/>
            <person name="Sun Y."/>
            <person name="Hu J."/>
            <person name="Fu X."/>
            <person name="Schnable P.S."/>
            <person name="Li F."/>
            <person name="Zhang H."/>
            <person name="Feng B."/>
            <person name="Zhu X."/>
            <person name="Liu R."/>
            <person name="Schnable J.C."/>
            <person name="Zhu J.-K."/>
            <person name="Zhang H."/>
        </authorList>
    </citation>
    <scope>NUCLEOTIDE SEQUENCE [LARGE SCALE GENOMIC DNA]</scope>
</reference>
<dbReference type="EMBL" id="PQIB02000003">
    <property type="protein sequence ID" value="RLN27610.1"/>
    <property type="molecule type" value="Genomic_DNA"/>
</dbReference>
<organism evidence="2 3">
    <name type="scientific">Panicum miliaceum</name>
    <name type="common">Proso millet</name>
    <name type="synonym">Broomcorn millet</name>
    <dbReference type="NCBI Taxonomy" id="4540"/>
    <lineage>
        <taxon>Eukaryota</taxon>
        <taxon>Viridiplantae</taxon>
        <taxon>Streptophyta</taxon>
        <taxon>Embryophyta</taxon>
        <taxon>Tracheophyta</taxon>
        <taxon>Spermatophyta</taxon>
        <taxon>Magnoliopsida</taxon>
        <taxon>Liliopsida</taxon>
        <taxon>Poales</taxon>
        <taxon>Poaceae</taxon>
        <taxon>PACMAD clade</taxon>
        <taxon>Panicoideae</taxon>
        <taxon>Panicodae</taxon>
        <taxon>Paniceae</taxon>
        <taxon>Panicinae</taxon>
        <taxon>Panicum</taxon>
        <taxon>Panicum sect. Panicum</taxon>
    </lineage>
</organism>
<feature type="region of interest" description="Disordered" evidence="1">
    <location>
        <begin position="1"/>
        <end position="60"/>
    </location>
</feature>
<feature type="region of interest" description="Disordered" evidence="1">
    <location>
        <begin position="84"/>
        <end position="105"/>
    </location>
</feature>
<comment type="caution">
    <text evidence="2">The sequence shown here is derived from an EMBL/GenBank/DDBJ whole genome shotgun (WGS) entry which is preliminary data.</text>
</comment>
<evidence type="ECO:0000313" key="3">
    <source>
        <dbReference type="Proteomes" id="UP000275267"/>
    </source>
</evidence>
<proteinExistence type="predicted"/>
<accession>A0A3L6ST21</accession>
<evidence type="ECO:0000256" key="1">
    <source>
        <dbReference type="SAM" id="MobiDB-lite"/>
    </source>
</evidence>
<gene>
    <name evidence="2" type="ORF">C2845_PM05G20330</name>
</gene>